<dbReference type="OrthoDB" id="10426614at2759"/>
<name>A0A284R3Q2_ARMOS</name>
<dbReference type="EMBL" id="FUEG01000004">
    <property type="protein sequence ID" value="SJL03353.1"/>
    <property type="molecule type" value="Genomic_DNA"/>
</dbReference>
<evidence type="ECO:0000313" key="2">
    <source>
        <dbReference type="Proteomes" id="UP000219338"/>
    </source>
</evidence>
<proteinExistence type="predicted"/>
<evidence type="ECO:0000313" key="1">
    <source>
        <dbReference type="EMBL" id="SJL03353.1"/>
    </source>
</evidence>
<keyword evidence="2" id="KW-1185">Reference proteome</keyword>
<organism evidence="1 2">
    <name type="scientific">Armillaria ostoyae</name>
    <name type="common">Armillaria root rot fungus</name>
    <dbReference type="NCBI Taxonomy" id="47428"/>
    <lineage>
        <taxon>Eukaryota</taxon>
        <taxon>Fungi</taxon>
        <taxon>Dikarya</taxon>
        <taxon>Basidiomycota</taxon>
        <taxon>Agaricomycotina</taxon>
        <taxon>Agaricomycetes</taxon>
        <taxon>Agaricomycetidae</taxon>
        <taxon>Agaricales</taxon>
        <taxon>Marasmiineae</taxon>
        <taxon>Physalacriaceae</taxon>
        <taxon>Armillaria</taxon>
    </lineage>
</organism>
<reference evidence="2" key="1">
    <citation type="journal article" date="2017" name="Nat. Ecol. Evol.">
        <title>Genome expansion and lineage-specific genetic innovations in the forest pathogenic fungi Armillaria.</title>
        <authorList>
            <person name="Sipos G."/>
            <person name="Prasanna A.N."/>
            <person name="Walter M.C."/>
            <person name="O'Connor E."/>
            <person name="Balint B."/>
            <person name="Krizsan K."/>
            <person name="Kiss B."/>
            <person name="Hess J."/>
            <person name="Varga T."/>
            <person name="Slot J."/>
            <person name="Riley R."/>
            <person name="Boka B."/>
            <person name="Rigling D."/>
            <person name="Barry K."/>
            <person name="Lee J."/>
            <person name="Mihaltcheva S."/>
            <person name="LaButti K."/>
            <person name="Lipzen A."/>
            <person name="Waldron R."/>
            <person name="Moloney N.M."/>
            <person name="Sperisen C."/>
            <person name="Kredics L."/>
            <person name="Vagvoelgyi C."/>
            <person name="Patrignani A."/>
            <person name="Fitzpatrick D."/>
            <person name="Nagy I."/>
            <person name="Doyle S."/>
            <person name="Anderson J.B."/>
            <person name="Grigoriev I.V."/>
            <person name="Gueldener U."/>
            <person name="Muensterkoetter M."/>
            <person name="Nagy L.G."/>
        </authorList>
    </citation>
    <scope>NUCLEOTIDE SEQUENCE [LARGE SCALE GENOMIC DNA]</scope>
    <source>
        <strain evidence="2">C18/9</strain>
    </source>
</reference>
<gene>
    <name evidence="1" type="ORF">ARMOST_06707</name>
</gene>
<dbReference type="Proteomes" id="UP000219338">
    <property type="component" value="Unassembled WGS sequence"/>
</dbReference>
<dbReference type="AlphaFoldDB" id="A0A284R3Q2"/>
<accession>A0A284R3Q2</accession>
<sequence>MEPHLSNALAYIAETLFVWEYLISIDDEVALFWARFNFIALEGSRLSETLETVLKTIVDQILVLCGKLQHHDDNGMCS</sequence>
<protein>
    <submittedName>
        <fullName evidence="1">Uncharacterized protein</fullName>
    </submittedName>
</protein>